<dbReference type="Proteomes" id="UP000536773">
    <property type="component" value="Unassembled WGS sequence"/>
</dbReference>
<feature type="transmembrane region" description="Helical" evidence="1">
    <location>
        <begin position="44"/>
        <end position="65"/>
    </location>
</feature>
<organism evidence="3 5">
    <name type="scientific">Megasphaera elsdenii</name>
    <dbReference type="NCBI Taxonomy" id="907"/>
    <lineage>
        <taxon>Bacteria</taxon>
        <taxon>Bacillati</taxon>
        <taxon>Bacillota</taxon>
        <taxon>Negativicutes</taxon>
        <taxon>Veillonellales</taxon>
        <taxon>Veillonellaceae</taxon>
        <taxon>Megasphaera</taxon>
    </lineage>
</organism>
<feature type="transmembrane region" description="Helical" evidence="1">
    <location>
        <begin position="12"/>
        <end position="32"/>
    </location>
</feature>
<dbReference type="InterPro" id="IPR010387">
    <property type="entry name" value="QueT"/>
</dbReference>
<dbReference type="AlphaFoldDB" id="A0A1M6N6C1"/>
<evidence type="ECO:0000313" key="2">
    <source>
        <dbReference type="EMBL" id="AVO27595.1"/>
    </source>
</evidence>
<dbReference type="PANTHER" id="PTHR40044:SF1">
    <property type="entry name" value="INTEGRAL MEMBRANE PROTEIN"/>
    <property type="match status" value="1"/>
</dbReference>
<dbReference type="PANTHER" id="PTHR40044">
    <property type="entry name" value="INTEGRAL MEMBRANE PROTEIN-RELATED"/>
    <property type="match status" value="1"/>
</dbReference>
<dbReference type="EMBL" id="JABBJH010000005">
    <property type="protein sequence ID" value="NMK38766.1"/>
    <property type="molecule type" value="Genomic_DNA"/>
</dbReference>
<evidence type="ECO:0000313" key="4">
    <source>
        <dbReference type="Proteomes" id="UP000238358"/>
    </source>
</evidence>
<protein>
    <submittedName>
        <fullName evidence="3">QueT transporter family protein</fullName>
    </submittedName>
</protein>
<sequence>MYNFLANTKRMTVAAMVMALYIVILYVTQGISFGPYQIRIATSLYALAFVYPFLVVPLGLANFIANFLFGGLGFIDMIGGCFVGIVTTWLIVQVRQRHYNPWLAALPIWWVPTLCVSAWLSYLLNLPYAVLVSSLAVGQLPPAICGVLLIQALSHRYILKKEF</sequence>
<evidence type="ECO:0000256" key="1">
    <source>
        <dbReference type="SAM" id="Phobius"/>
    </source>
</evidence>
<feature type="transmembrane region" description="Helical" evidence="1">
    <location>
        <begin position="71"/>
        <end position="92"/>
    </location>
</feature>
<evidence type="ECO:0000313" key="5">
    <source>
        <dbReference type="Proteomes" id="UP000536773"/>
    </source>
</evidence>
<keyword evidence="1" id="KW-0812">Transmembrane</keyword>
<dbReference type="RefSeq" id="WP_027895098.1">
    <property type="nucleotide sequence ID" value="NZ_AP031433.1"/>
</dbReference>
<proteinExistence type="predicted"/>
<dbReference type="OrthoDB" id="1706970at2"/>
<evidence type="ECO:0000313" key="3">
    <source>
        <dbReference type="EMBL" id="NMK38766.1"/>
    </source>
</evidence>
<gene>
    <name evidence="2" type="ORF">C6Y28_08255</name>
    <name evidence="3" type="ORF">HG933_05160</name>
</gene>
<reference evidence="3 5" key="2">
    <citation type="submission" date="2020-04" db="EMBL/GenBank/DDBJ databases">
        <authorList>
            <person name="Hitch T.C.A."/>
            <person name="Wylensek D."/>
            <person name="Clavel T."/>
        </authorList>
    </citation>
    <scope>NUCLEOTIDE SEQUENCE [LARGE SCALE GENOMIC DNA]</scope>
    <source>
        <strain evidence="3 5">WCA-386-APC-2A</strain>
    </source>
</reference>
<dbReference type="Pfam" id="PF06177">
    <property type="entry name" value="QueT"/>
    <property type="match status" value="1"/>
</dbReference>
<feature type="transmembrane region" description="Helical" evidence="1">
    <location>
        <begin position="128"/>
        <end position="153"/>
    </location>
</feature>
<dbReference type="Proteomes" id="UP000238358">
    <property type="component" value="Chromosome"/>
</dbReference>
<accession>A0A1M6N6C1</accession>
<name>A0A1M6N6C1_MEGEL</name>
<keyword evidence="1" id="KW-0472">Membrane</keyword>
<reference evidence="2 4" key="1">
    <citation type="journal article" date="2018" name="Genome Announc.">
        <title>Complete genomes of two Megasphaera elsdenii strains, NCIMB 702410 and ATCC 25940.</title>
        <authorList>
            <person name="Hatmaker E.A."/>
            <person name="O'Dell K."/>
            <person name="Riley L.A."/>
            <person name="Klingeman D.M."/>
            <person name="Guss A.M."/>
        </authorList>
    </citation>
    <scope>NUCLEOTIDE SEQUENCE [LARGE SCALE GENOMIC DNA]</scope>
    <source>
        <strain evidence="2 4">NCIMB702410</strain>
    </source>
</reference>
<dbReference type="EMBL" id="CP027569">
    <property type="protein sequence ID" value="AVO27595.1"/>
    <property type="molecule type" value="Genomic_DNA"/>
</dbReference>
<feature type="transmembrane region" description="Helical" evidence="1">
    <location>
        <begin position="104"/>
        <end position="122"/>
    </location>
</feature>
<keyword evidence="1" id="KW-1133">Transmembrane helix</keyword>